<proteinExistence type="predicted"/>
<evidence type="ECO:0000256" key="2">
    <source>
        <dbReference type="SAM" id="Phobius"/>
    </source>
</evidence>
<dbReference type="PANTHER" id="PTHR34947:SF2">
    <property type="entry name" value="TRANSMEMBRANE PROTEIN"/>
    <property type="match status" value="1"/>
</dbReference>
<dbReference type="Proteomes" id="UP000593562">
    <property type="component" value="Unassembled WGS sequence"/>
</dbReference>
<keyword evidence="2" id="KW-0472">Membrane</keyword>
<evidence type="ECO:0000313" key="4">
    <source>
        <dbReference type="Proteomes" id="UP000593562"/>
    </source>
</evidence>
<dbReference type="AlphaFoldDB" id="A0A7J7C177"/>
<keyword evidence="4" id="KW-1185">Reference proteome</keyword>
<keyword evidence="2" id="KW-1133">Transmembrane helix</keyword>
<protein>
    <submittedName>
        <fullName evidence="3">Retrotransposon-like protein 1</fullName>
    </submittedName>
</protein>
<evidence type="ECO:0000313" key="3">
    <source>
        <dbReference type="EMBL" id="KAF5727910.1"/>
    </source>
</evidence>
<name>A0A7J7C177_TRIWF</name>
<reference evidence="3 4" key="1">
    <citation type="journal article" date="2020" name="Nat. Commun.">
        <title>Genome of Tripterygium wilfordii and identification of cytochrome P450 involved in triptolide biosynthesis.</title>
        <authorList>
            <person name="Tu L."/>
            <person name="Su P."/>
            <person name="Zhang Z."/>
            <person name="Gao L."/>
            <person name="Wang J."/>
            <person name="Hu T."/>
            <person name="Zhou J."/>
            <person name="Zhang Y."/>
            <person name="Zhao Y."/>
            <person name="Liu Y."/>
            <person name="Song Y."/>
            <person name="Tong Y."/>
            <person name="Lu Y."/>
            <person name="Yang J."/>
            <person name="Xu C."/>
            <person name="Jia M."/>
            <person name="Peters R.J."/>
            <person name="Huang L."/>
            <person name="Gao W."/>
        </authorList>
    </citation>
    <scope>NUCLEOTIDE SEQUENCE [LARGE SCALE GENOMIC DNA]</scope>
    <source>
        <strain evidence="4">cv. XIE 37</strain>
        <tissue evidence="3">Leaf</tissue>
    </source>
</reference>
<organism evidence="3 4">
    <name type="scientific">Tripterygium wilfordii</name>
    <name type="common">Thunder God vine</name>
    <dbReference type="NCBI Taxonomy" id="458696"/>
    <lineage>
        <taxon>Eukaryota</taxon>
        <taxon>Viridiplantae</taxon>
        <taxon>Streptophyta</taxon>
        <taxon>Embryophyta</taxon>
        <taxon>Tracheophyta</taxon>
        <taxon>Spermatophyta</taxon>
        <taxon>Magnoliopsida</taxon>
        <taxon>eudicotyledons</taxon>
        <taxon>Gunneridae</taxon>
        <taxon>Pentapetalae</taxon>
        <taxon>rosids</taxon>
        <taxon>fabids</taxon>
        <taxon>Celastrales</taxon>
        <taxon>Celastraceae</taxon>
        <taxon>Tripterygium</taxon>
    </lineage>
</organism>
<keyword evidence="2" id="KW-0812">Transmembrane</keyword>
<gene>
    <name evidence="3" type="ORF">HS088_TW21G00049</name>
</gene>
<dbReference type="PANTHER" id="PTHR34947">
    <property type="entry name" value="TRANSMEMBRANE PROTEIN"/>
    <property type="match status" value="1"/>
</dbReference>
<feature type="region of interest" description="Disordered" evidence="1">
    <location>
        <begin position="167"/>
        <end position="192"/>
    </location>
</feature>
<sequence length="223" mass="25948">MGEIEHKRLKKVTKVLLSISFFSLFFTQISWLYLFHSLKFYFSTLPFQLFTHSIDKNCMFLLCNGLLVFVAKGFGLINFSKPKSKLNQSHEPIKDYLTINPQPLEIEVPQELSLGESTNQNSLENQEEVIVKIPTQELMIVEDGEEQEGDDHQSGFLSTKWVLVDQDGEEEEEKRPHGGFSNTIIDGEQEEQEAEKLNKKFEEFIRKMKEELRIEARKKLVMV</sequence>
<comment type="caution">
    <text evidence="3">The sequence shown here is derived from an EMBL/GenBank/DDBJ whole genome shotgun (WGS) entry which is preliminary data.</text>
</comment>
<feature type="transmembrane region" description="Helical" evidence="2">
    <location>
        <begin position="12"/>
        <end position="34"/>
    </location>
</feature>
<feature type="transmembrane region" description="Helical" evidence="2">
    <location>
        <begin position="59"/>
        <end position="79"/>
    </location>
</feature>
<dbReference type="EMBL" id="JAAARO010000021">
    <property type="protein sequence ID" value="KAF5727910.1"/>
    <property type="molecule type" value="Genomic_DNA"/>
</dbReference>
<accession>A0A7J7C177</accession>
<evidence type="ECO:0000256" key="1">
    <source>
        <dbReference type="SAM" id="MobiDB-lite"/>
    </source>
</evidence>
<dbReference type="InParanoid" id="A0A7J7C177"/>